<dbReference type="RefSeq" id="WP_138125452.1">
    <property type="nucleotide sequence ID" value="NZ_SWLG01000005.1"/>
</dbReference>
<reference evidence="2 3" key="1">
    <citation type="submission" date="2019-04" db="EMBL/GenBank/DDBJ databases">
        <title>Bacillus caeni sp. nov., a bacterium isolated from mangrove sediment.</title>
        <authorList>
            <person name="Huang H."/>
            <person name="Mo K."/>
            <person name="Hu Y."/>
        </authorList>
    </citation>
    <scope>NUCLEOTIDE SEQUENCE [LARGE SCALE GENOMIC DNA]</scope>
    <source>
        <strain evidence="2 3">HB172195</strain>
    </source>
</reference>
<sequence length="93" mass="10570">MTGWILALLFWVMGLAVVSSPHLVFNKLERQKSKSAEHAKEAKNIDRVESMFFLIETKVLDTIPWWVISLFSIIIGLVLFAIGFVSLVFGINF</sequence>
<gene>
    <name evidence="2" type="ORF">FCL54_08840</name>
</gene>
<name>A0A5R9FAL4_9BACL</name>
<dbReference type="Proteomes" id="UP000308230">
    <property type="component" value="Unassembled WGS sequence"/>
</dbReference>
<protein>
    <submittedName>
        <fullName evidence="2">Uncharacterized protein</fullName>
    </submittedName>
</protein>
<feature type="transmembrane region" description="Helical" evidence="1">
    <location>
        <begin position="63"/>
        <end position="91"/>
    </location>
</feature>
<keyword evidence="3" id="KW-1185">Reference proteome</keyword>
<evidence type="ECO:0000256" key="1">
    <source>
        <dbReference type="SAM" id="Phobius"/>
    </source>
</evidence>
<evidence type="ECO:0000313" key="2">
    <source>
        <dbReference type="EMBL" id="TLS37913.1"/>
    </source>
</evidence>
<keyword evidence="1" id="KW-1133">Transmembrane helix</keyword>
<comment type="caution">
    <text evidence="2">The sequence shown here is derived from an EMBL/GenBank/DDBJ whole genome shotgun (WGS) entry which is preliminary data.</text>
</comment>
<organism evidence="2 3">
    <name type="scientific">Exobacillus caeni</name>
    <dbReference type="NCBI Taxonomy" id="2574798"/>
    <lineage>
        <taxon>Bacteria</taxon>
        <taxon>Bacillati</taxon>
        <taxon>Bacillota</taxon>
        <taxon>Bacilli</taxon>
        <taxon>Bacillales</taxon>
        <taxon>Guptibacillaceae</taxon>
        <taxon>Exobacillus</taxon>
    </lineage>
</organism>
<dbReference type="EMBL" id="SWLG01000005">
    <property type="protein sequence ID" value="TLS37913.1"/>
    <property type="molecule type" value="Genomic_DNA"/>
</dbReference>
<dbReference type="AlphaFoldDB" id="A0A5R9FAL4"/>
<keyword evidence="1" id="KW-0472">Membrane</keyword>
<accession>A0A5R9FAL4</accession>
<dbReference type="OrthoDB" id="2925158at2"/>
<keyword evidence="1" id="KW-0812">Transmembrane</keyword>
<evidence type="ECO:0000313" key="3">
    <source>
        <dbReference type="Proteomes" id="UP000308230"/>
    </source>
</evidence>
<proteinExistence type="predicted"/>